<name>A0A0C3DNS3_OIDMZ</name>
<dbReference type="InterPro" id="IPR001357">
    <property type="entry name" value="BRCT_dom"/>
</dbReference>
<reference evidence="3" key="2">
    <citation type="submission" date="2015-01" db="EMBL/GenBank/DDBJ databases">
        <title>Evolutionary Origins and Diversification of the Mycorrhizal Mutualists.</title>
        <authorList>
            <consortium name="DOE Joint Genome Institute"/>
            <consortium name="Mycorrhizal Genomics Consortium"/>
            <person name="Kohler A."/>
            <person name="Kuo A."/>
            <person name="Nagy L.G."/>
            <person name="Floudas D."/>
            <person name="Copeland A."/>
            <person name="Barry K.W."/>
            <person name="Cichocki N."/>
            <person name="Veneault-Fourrey C."/>
            <person name="LaButti K."/>
            <person name="Lindquist E.A."/>
            <person name="Lipzen A."/>
            <person name="Lundell T."/>
            <person name="Morin E."/>
            <person name="Murat C."/>
            <person name="Riley R."/>
            <person name="Ohm R."/>
            <person name="Sun H."/>
            <person name="Tunlid A."/>
            <person name="Henrissat B."/>
            <person name="Grigoriev I.V."/>
            <person name="Hibbett D.S."/>
            <person name="Martin F."/>
        </authorList>
    </citation>
    <scope>NUCLEOTIDE SEQUENCE [LARGE SCALE GENOMIC DNA]</scope>
    <source>
        <strain evidence="3">Zn</strain>
    </source>
</reference>
<dbReference type="HOGENOM" id="CLU_1563326_0_0_1"/>
<accession>A0A0C3DNS3</accession>
<gene>
    <name evidence="2" type="ORF">OIDMADRAFT_116894</name>
</gene>
<dbReference type="SMART" id="SM00292">
    <property type="entry name" value="BRCT"/>
    <property type="match status" value="1"/>
</dbReference>
<dbReference type="InterPro" id="IPR036420">
    <property type="entry name" value="BRCT_dom_sf"/>
</dbReference>
<organism evidence="2 3">
    <name type="scientific">Oidiodendron maius (strain Zn)</name>
    <dbReference type="NCBI Taxonomy" id="913774"/>
    <lineage>
        <taxon>Eukaryota</taxon>
        <taxon>Fungi</taxon>
        <taxon>Dikarya</taxon>
        <taxon>Ascomycota</taxon>
        <taxon>Pezizomycotina</taxon>
        <taxon>Leotiomycetes</taxon>
        <taxon>Leotiomycetes incertae sedis</taxon>
        <taxon>Myxotrichaceae</taxon>
        <taxon>Oidiodendron</taxon>
    </lineage>
</organism>
<feature type="domain" description="BRCT" evidence="1">
    <location>
        <begin position="23"/>
        <end position="106"/>
    </location>
</feature>
<dbReference type="PROSITE" id="PS50172">
    <property type="entry name" value="BRCT"/>
    <property type="match status" value="1"/>
</dbReference>
<keyword evidence="3" id="KW-1185">Reference proteome</keyword>
<dbReference type="STRING" id="913774.A0A0C3DNS3"/>
<dbReference type="Gene3D" id="3.40.50.10190">
    <property type="entry name" value="BRCT domain"/>
    <property type="match status" value="1"/>
</dbReference>
<evidence type="ECO:0000313" key="3">
    <source>
        <dbReference type="Proteomes" id="UP000054321"/>
    </source>
</evidence>
<sequence>MAPKSASVNAITGRKASAKSSKRMKQIFVGKVFSFSGDFGENWGHEQMANWIRAHGGRYEREVSDDTTHLICTVEHYMLKTVQVKMAQDLGTQCRIVVKDWLEDCLVGHAMQKRCRVETPYTLTQVLKRVGSTRDRQYEYRQKFEQGVHASNELVDNRKDTKTIKLCFSVN</sequence>
<dbReference type="CDD" id="cd00027">
    <property type="entry name" value="BRCT"/>
    <property type="match status" value="1"/>
</dbReference>
<evidence type="ECO:0000259" key="1">
    <source>
        <dbReference type="PROSITE" id="PS50172"/>
    </source>
</evidence>
<dbReference type="Pfam" id="PF00533">
    <property type="entry name" value="BRCT"/>
    <property type="match status" value="1"/>
</dbReference>
<dbReference type="EMBL" id="KN832873">
    <property type="protein sequence ID" value="KIN03698.1"/>
    <property type="molecule type" value="Genomic_DNA"/>
</dbReference>
<evidence type="ECO:0000313" key="2">
    <source>
        <dbReference type="EMBL" id="KIN03698.1"/>
    </source>
</evidence>
<dbReference type="Proteomes" id="UP000054321">
    <property type="component" value="Unassembled WGS sequence"/>
</dbReference>
<dbReference type="OrthoDB" id="342264at2759"/>
<dbReference type="InParanoid" id="A0A0C3DNS3"/>
<proteinExistence type="predicted"/>
<dbReference type="SUPFAM" id="SSF52113">
    <property type="entry name" value="BRCT domain"/>
    <property type="match status" value="1"/>
</dbReference>
<protein>
    <recommendedName>
        <fullName evidence="1">BRCT domain-containing protein</fullName>
    </recommendedName>
</protein>
<reference evidence="2 3" key="1">
    <citation type="submission" date="2014-04" db="EMBL/GenBank/DDBJ databases">
        <authorList>
            <consortium name="DOE Joint Genome Institute"/>
            <person name="Kuo A."/>
            <person name="Martino E."/>
            <person name="Perotto S."/>
            <person name="Kohler A."/>
            <person name="Nagy L.G."/>
            <person name="Floudas D."/>
            <person name="Copeland A."/>
            <person name="Barry K.W."/>
            <person name="Cichocki N."/>
            <person name="Veneault-Fourrey C."/>
            <person name="LaButti K."/>
            <person name="Lindquist E.A."/>
            <person name="Lipzen A."/>
            <person name="Lundell T."/>
            <person name="Morin E."/>
            <person name="Murat C."/>
            <person name="Sun H."/>
            <person name="Tunlid A."/>
            <person name="Henrissat B."/>
            <person name="Grigoriev I.V."/>
            <person name="Hibbett D.S."/>
            <person name="Martin F."/>
            <person name="Nordberg H.P."/>
            <person name="Cantor M.N."/>
            <person name="Hua S.X."/>
        </authorList>
    </citation>
    <scope>NUCLEOTIDE SEQUENCE [LARGE SCALE GENOMIC DNA]</scope>
    <source>
        <strain evidence="2 3">Zn</strain>
    </source>
</reference>
<dbReference type="AlphaFoldDB" id="A0A0C3DNS3"/>